<sequence length="77" mass="8381">MHRRQHAAALCRLRYCGSANIWGFAIYLGGPDAYNDAVLPNGLHAGSPEDALDCACGLYLNDPQPGSNPRRTNDEDH</sequence>
<comment type="caution">
    <text evidence="1">The sequence shown here is derived from an EMBL/GenBank/DDBJ whole genome shotgun (WGS) entry which is preliminary data.</text>
</comment>
<organism evidence="1 2">
    <name type="scientific">Dactylosporangium salmoneum</name>
    <dbReference type="NCBI Taxonomy" id="53361"/>
    <lineage>
        <taxon>Bacteria</taxon>
        <taxon>Bacillati</taxon>
        <taxon>Actinomycetota</taxon>
        <taxon>Actinomycetes</taxon>
        <taxon>Micromonosporales</taxon>
        <taxon>Micromonosporaceae</taxon>
        <taxon>Dactylosporangium</taxon>
    </lineage>
</organism>
<evidence type="ECO:0000313" key="2">
    <source>
        <dbReference type="Proteomes" id="UP001501444"/>
    </source>
</evidence>
<proteinExistence type="predicted"/>
<dbReference type="Proteomes" id="UP001501444">
    <property type="component" value="Unassembled WGS sequence"/>
</dbReference>
<name>A0ABP5VE87_9ACTN</name>
<dbReference type="EMBL" id="BAAARV010000147">
    <property type="protein sequence ID" value="GAA2397099.1"/>
    <property type="molecule type" value="Genomic_DNA"/>
</dbReference>
<protein>
    <submittedName>
        <fullName evidence="1">Uncharacterized protein</fullName>
    </submittedName>
</protein>
<accession>A0ABP5VE87</accession>
<evidence type="ECO:0000313" key="1">
    <source>
        <dbReference type="EMBL" id="GAA2397099.1"/>
    </source>
</evidence>
<keyword evidence="2" id="KW-1185">Reference proteome</keyword>
<reference evidence="2" key="1">
    <citation type="journal article" date="2019" name="Int. J. Syst. Evol. Microbiol.">
        <title>The Global Catalogue of Microorganisms (GCM) 10K type strain sequencing project: providing services to taxonomists for standard genome sequencing and annotation.</title>
        <authorList>
            <consortium name="The Broad Institute Genomics Platform"/>
            <consortium name="The Broad Institute Genome Sequencing Center for Infectious Disease"/>
            <person name="Wu L."/>
            <person name="Ma J."/>
        </authorList>
    </citation>
    <scope>NUCLEOTIDE SEQUENCE [LARGE SCALE GENOMIC DNA]</scope>
    <source>
        <strain evidence="2">JCM 3272</strain>
    </source>
</reference>
<gene>
    <name evidence="1" type="ORF">GCM10010170_113500</name>
</gene>